<dbReference type="Gene3D" id="3.40.640.10">
    <property type="entry name" value="Type I PLP-dependent aspartate aminotransferase-like (Major domain)"/>
    <property type="match status" value="1"/>
</dbReference>
<dbReference type="KEGG" id="epa:110234254"/>
<sequence>MNPTENGYKDAVFLSPHKFVGGPGTPGLFIAKKHVFKNPVPGGCGGGTVLFVTRDTHLYLKDIEAREEGGTPAIVESIRAGMVFQIKQSVGSKLIEEREEELCQ</sequence>
<dbReference type="InterPro" id="IPR000192">
    <property type="entry name" value="Aminotrans_V_dom"/>
</dbReference>
<evidence type="ECO:0000313" key="2">
    <source>
        <dbReference type="EnsemblMetazoa" id="XP_020895282.2"/>
    </source>
</evidence>
<dbReference type="OrthoDB" id="420046at2759"/>
<dbReference type="SUPFAM" id="SSF53383">
    <property type="entry name" value="PLP-dependent transferases"/>
    <property type="match status" value="1"/>
</dbReference>
<dbReference type="RefSeq" id="XP_020895282.2">
    <property type="nucleotide sequence ID" value="XM_021039623.2"/>
</dbReference>
<proteinExistence type="predicted"/>
<keyword evidence="3" id="KW-1185">Reference proteome</keyword>
<reference evidence="2" key="1">
    <citation type="submission" date="2022-11" db="UniProtKB">
        <authorList>
            <consortium name="EnsemblMetazoa"/>
        </authorList>
    </citation>
    <scope>IDENTIFICATION</scope>
</reference>
<protein>
    <recommendedName>
        <fullName evidence="1">Aminotransferase class V domain-containing protein</fullName>
    </recommendedName>
</protein>
<name>A0A913WWN7_EXADI</name>
<organism evidence="2 3">
    <name type="scientific">Exaiptasia diaphana</name>
    <name type="common">Tropical sea anemone</name>
    <name type="synonym">Aiptasia pulchella</name>
    <dbReference type="NCBI Taxonomy" id="2652724"/>
    <lineage>
        <taxon>Eukaryota</taxon>
        <taxon>Metazoa</taxon>
        <taxon>Cnidaria</taxon>
        <taxon>Anthozoa</taxon>
        <taxon>Hexacorallia</taxon>
        <taxon>Actiniaria</taxon>
        <taxon>Aiptasiidae</taxon>
        <taxon>Exaiptasia</taxon>
    </lineage>
</organism>
<evidence type="ECO:0000259" key="1">
    <source>
        <dbReference type="Pfam" id="PF00266"/>
    </source>
</evidence>
<feature type="domain" description="Aminotransferase class V" evidence="1">
    <location>
        <begin position="10"/>
        <end position="103"/>
    </location>
</feature>
<dbReference type="OMA" id="PYLDIDM"/>
<dbReference type="EnsemblMetazoa" id="XM_021039623.2">
    <property type="protein sequence ID" value="XP_020895282.2"/>
    <property type="gene ID" value="LOC110234254"/>
</dbReference>
<accession>A0A913WWN7</accession>
<dbReference type="Proteomes" id="UP000887567">
    <property type="component" value="Unplaced"/>
</dbReference>
<dbReference type="GeneID" id="110234254"/>
<dbReference type="InterPro" id="IPR015421">
    <property type="entry name" value="PyrdxlP-dep_Trfase_major"/>
</dbReference>
<dbReference type="InterPro" id="IPR015424">
    <property type="entry name" value="PyrdxlP-dep_Trfase"/>
</dbReference>
<evidence type="ECO:0000313" key="3">
    <source>
        <dbReference type="Proteomes" id="UP000887567"/>
    </source>
</evidence>
<dbReference type="PANTHER" id="PTHR43686">
    <property type="entry name" value="SULFURTRANSFERASE-RELATED"/>
    <property type="match status" value="1"/>
</dbReference>
<dbReference type="Pfam" id="PF00266">
    <property type="entry name" value="Aminotran_5"/>
    <property type="match status" value="1"/>
</dbReference>
<dbReference type="PANTHER" id="PTHR43686:SF1">
    <property type="entry name" value="AMINOTRAN_5 DOMAIN-CONTAINING PROTEIN"/>
    <property type="match status" value="1"/>
</dbReference>
<dbReference type="AlphaFoldDB" id="A0A913WWN7"/>